<dbReference type="InterPro" id="IPR029056">
    <property type="entry name" value="Ribokinase-like"/>
</dbReference>
<dbReference type="PANTHER" id="PTHR43085:SF41">
    <property type="entry name" value="FRUCTOSELYSINE 6-KINASE"/>
    <property type="match status" value="1"/>
</dbReference>
<name>A0ABR4UY89_9GAMM</name>
<dbReference type="GO" id="GO:0016301">
    <property type="term" value="F:kinase activity"/>
    <property type="evidence" value="ECO:0007669"/>
    <property type="project" value="UniProtKB-KW"/>
</dbReference>
<protein>
    <submittedName>
        <fullName evidence="5">Carbohydrate kinase</fullName>
    </submittedName>
</protein>
<dbReference type="Gene3D" id="3.40.1190.20">
    <property type="match status" value="1"/>
</dbReference>
<reference evidence="5 6" key="1">
    <citation type="submission" date="2014-08" db="EMBL/GenBank/DDBJ databases">
        <title>Genome sequences of NCPPB Pectobacterium isolates.</title>
        <authorList>
            <person name="Glover R.H."/>
            <person name="Sapp M."/>
            <person name="Elphinstone J."/>
        </authorList>
    </citation>
    <scope>NUCLEOTIDE SEQUENCE [LARGE SCALE GENOMIC DNA]</scope>
    <source>
        <strain evidence="5 6">NCPPB 2793</strain>
    </source>
</reference>
<organism evidence="5 6">
    <name type="scientific">Pectobacterium betavasculorum</name>
    <dbReference type="NCBI Taxonomy" id="55207"/>
    <lineage>
        <taxon>Bacteria</taxon>
        <taxon>Pseudomonadati</taxon>
        <taxon>Pseudomonadota</taxon>
        <taxon>Gammaproteobacteria</taxon>
        <taxon>Enterobacterales</taxon>
        <taxon>Pectobacteriaceae</taxon>
        <taxon>Pectobacterium</taxon>
    </lineage>
</organism>
<evidence type="ECO:0000256" key="3">
    <source>
        <dbReference type="ARBA" id="ARBA00022777"/>
    </source>
</evidence>
<sequence length="283" mass="31825">MKYRVIGIGDNVVDKYLHTGLMYPGGNALNFSVYAKKLGLDSAFMGVFGDDEPARHVQDTLRHLGIDTQKCRRYPGENGYACIDLIDGERTFLHSNKGGVLREHPLVFESADVDYISGFDLVHVSLNSYLENQLEIIKQQGVLLSFDFSMRGTDDYFKQVCPFIDYGFVSCGHLSEEETKNKLKMLFDYGCHTVVATRGHEGVYHYDGDDIIFYRPNYIKPVDTLGAGDSFLTGFLVSFLFSDEKSNGTKKEKILTAIEKGNQLAGETLRYFGAFGYGQLFIK</sequence>
<accession>A0ABR4UY89</accession>
<evidence type="ECO:0000259" key="4">
    <source>
        <dbReference type="Pfam" id="PF00294"/>
    </source>
</evidence>
<dbReference type="EMBL" id="JQHL01000005">
    <property type="protein sequence ID" value="KFX19732.1"/>
    <property type="molecule type" value="Genomic_DNA"/>
</dbReference>
<dbReference type="CDD" id="cd01940">
    <property type="entry name" value="Fructoselysine_kinase_like"/>
    <property type="match status" value="1"/>
</dbReference>
<dbReference type="Pfam" id="PF00294">
    <property type="entry name" value="PfkB"/>
    <property type="match status" value="1"/>
</dbReference>
<dbReference type="PANTHER" id="PTHR43085">
    <property type="entry name" value="HEXOKINASE FAMILY MEMBER"/>
    <property type="match status" value="1"/>
</dbReference>
<keyword evidence="2" id="KW-0808">Transferase</keyword>
<dbReference type="RefSeq" id="WP_039304941.1">
    <property type="nucleotide sequence ID" value="NZ_JQHL01000005.1"/>
</dbReference>
<evidence type="ECO:0000313" key="6">
    <source>
        <dbReference type="Proteomes" id="UP000032869"/>
    </source>
</evidence>
<dbReference type="InterPro" id="IPR011611">
    <property type="entry name" value="PfkB_dom"/>
</dbReference>
<dbReference type="InterPro" id="IPR050306">
    <property type="entry name" value="PfkB_Carbo_kinase"/>
</dbReference>
<comment type="caution">
    <text evidence="5">The sequence shown here is derived from an EMBL/GenBank/DDBJ whole genome shotgun (WGS) entry which is preliminary data.</text>
</comment>
<comment type="similarity">
    <text evidence="1">Belongs to the carbohydrate kinase PfkB family.</text>
</comment>
<evidence type="ECO:0000313" key="5">
    <source>
        <dbReference type="EMBL" id="KFX19732.1"/>
    </source>
</evidence>
<evidence type="ECO:0000256" key="1">
    <source>
        <dbReference type="ARBA" id="ARBA00010688"/>
    </source>
</evidence>
<gene>
    <name evidence="5" type="ORF">JV35_12500</name>
</gene>
<evidence type="ECO:0000256" key="2">
    <source>
        <dbReference type="ARBA" id="ARBA00022679"/>
    </source>
</evidence>
<keyword evidence="6" id="KW-1185">Reference proteome</keyword>
<proteinExistence type="inferred from homology"/>
<dbReference type="SUPFAM" id="SSF53613">
    <property type="entry name" value="Ribokinase-like"/>
    <property type="match status" value="1"/>
</dbReference>
<dbReference type="Proteomes" id="UP000032869">
    <property type="component" value="Unassembled WGS sequence"/>
</dbReference>
<keyword evidence="3 5" id="KW-0418">Kinase</keyword>
<feature type="domain" description="Carbohydrate kinase PfkB" evidence="4">
    <location>
        <begin position="15"/>
        <end position="274"/>
    </location>
</feature>